<dbReference type="PANTHER" id="PTHR43765:SF2">
    <property type="entry name" value="2-DEHYDROPANTOATE 2-REDUCTASE"/>
    <property type="match status" value="1"/>
</dbReference>
<evidence type="ECO:0000313" key="6">
    <source>
        <dbReference type="Proteomes" id="UP000006753"/>
    </source>
</evidence>
<feature type="region of interest" description="Disordered" evidence="3">
    <location>
        <begin position="733"/>
        <end position="752"/>
    </location>
</feature>
<dbReference type="HOGENOM" id="CLU_370081_0_0_1"/>
<accession>K1WZA0</accession>
<feature type="region of interest" description="Disordered" evidence="3">
    <location>
        <begin position="687"/>
        <end position="713"/>
    </location>
</feature>
<proteinExistence type="predicted"/>
<dbReference type="InterPro" id="IPR008927">
    <property type="entry name" value="6-PGluconate_DH-like_C_sf"/>
</dbReference>
<reference evidence="5 6" key="1">
    <citation type="journal article" date="2012" name="BMC Genomics">
        <title>Sequencing the genome of Marssonina brunnea reveals fungus-poplar co-evolution.</title>
        <authorList>
            <person name="Zhu S."/>
            <person name="Cao Y.-Z."/>
            <person name="Jiang C."/>
            <person name="Tan B.-Y."/>
            <person name="Wang Z."/>
            <person name="Feng S."/>
            <person name="Zhang L."/>
            <person name="Su X.-H."/>
            <person name="Brejova B."/>
            <person name="Vinar T."/>
            <person name="Xu M."/>
            <person name="Wang M.-X."/>
            <person name="Zhang S.-G."/>
            <person name="Huang M.-R."/>
            <person name="Wu R."/>
            <person name="Zhou Y."/>
        </authorList>
    </citation>
    <scope>NUCLEOTIDE SEQUENCE [LARGE SCALE GENOMIC DNA]</scope>
    <source>
        <strain evidence="5 6">MB_m1</strain>
    </source>
</reference>
<feature type="compositionally biased region" description="Low complexity" evidence="3">
    <location>
        <begin position="15"/>
        <end position="25"/>
    </location>
</feature>
<dbReference type="GO" id="GO:0050661">
    <property type="term" value="F:NADP binding"/>
    <property type="evidence" value="ECO:0007669"/>
    <property type="project" value="TreeGrafter"/>
</dbReference>
<dbReference type="OrthoDB" id="73846at2759"/>
<keyword evidence="2" id="KW-0560">Oxidoreductase</keyword>
<dbReference type="InParanoid" id="K1WZA0"/>
<organism evidence="5 6">
    <name type="scientific">Marssonina brunnea f. sp. multigermtubi (strain MB_m1)</name>
    <name type="common">Marssonina leaf spot fungus</name>
    <dbReference type="NCBI Taxonomy" id="1072389"/>
    <lineage>
        <taxon>Eukaryota</taxon>
        <taxon>Fungi</taxon>
        <taxon>Dikarya</taxon>
        <taxon>Ascomycota</taxon>
        <taxon>Pezizomycotina</taxon>
        <taxon>Leotiomycetes</taxon>
        <taxon>Helotiales</taxon>
        <taxon>Drepanopezizaceae</taxon>
        <taxon>Drepanopeziza</taxon>
    </lineage>
</organism>
<name>K1WZA0_MARBU</name>
<feature type="region of interest" description="Disordered" evidence="3">
    <location>
        <begin position="15"/>
        <end position="50"/>
    </location>
</feature>
<dbReference type="InterPro" id="IPR050838">
    <property type="entry name" value="Ketopantoate_reductase"/>
</dbReference>
<dbReference type="Gene3D" id="1.10.1040.10">
    <property type="entry name" value="N-(1-d-carboxylethyl)-l-norvaline Dehydrogenase, domain 2"/>
    <property type="match status" value="1"/>
</dbReference>
<feature type="domain" description="Ketopantoate reductase C-terminal" evidence="4">
    <location>
        <begin position="449"/>
        <end position="527"/>
    </location>
</feature>
<dbReference type="EMBL" id="JH921434">
    <property type="protein sequence ID" value="EKD17967.1"/>
    <property type="molecule type" value="Genomic_DNA"/>
</dbReference>
<keyword evidence="6" id="KW-1185">Reference proteome</keyword>
<protein>
    <submittedName>
        <fullName evidence="5">2-dehydropantoate 2-reductase family protein</fullName>
    </submittedName>
</protein>
<feature type="compositionally biased region" description="Polar residues" evidence="3">
    <location>
        <begin position="33"/>
        <end position="50"/>
    </location>
</feature>
<dbReference type="GO" id="GO:0005739">
    <property type="term" value="C:mitochondrion"/>
    <property type="evidence" value="ECO:0007669"/>
    <property type="project" value="TreeGrafter"/>
</dbReference>
<evidence type="ECO:0000256" key="1">
    <source>
        <dbReference type="ARBA" id="ARBA00022857"/>
    </source>
</evidence>
<dbReference type="STRING" id="1072389.K1WZA0"/>
<dbReference type="KEGG" id="mbe:MBM_03739"/>
<evidence type="ECO:0000259" key="4">
    <source>
        <dbReference type="Pfam" id="PF08546"/>
    </source>
</evidence>
<dbReference type="GO" id="GO:0008677">
    <property type="term" value="F:2-dehydropantoate 2-reductase activity"/>
    <property type="evidence" value="ECO:0007669"/>
    <property type="project" value="TreeGrafter"/>
</dbReference>
<dbReference type="Proteomes" id="UP000006753">
    <property type="component" value="Unassembled WGS sequence"/>
</dbReference>
<dbReference type="AlphaFoldDB" id="K1WZA0"/>
<evidence type="ECO:0000313" key="5">
    <source>
        <dbReference type="EMBL" id="EKD17967.1"/>
    </source>
</evidence>
<gene>
    <name evidence="5" type="ORF">MBM_03739</name>
</gene>
<dbReference type="InterPro" id="IPR013752">
    <property type="entry name" value="KPA_reductase"/>
</dbReference>
<dbReference type="SUPFAM" id="SSF48179">
    <property type="entry name" value="6-phosphogluconate dehydrogenase C-terminal domain-like"/>
    <property type="match status" value="1"/>
</dbReference>
<sequence length="752" mass="85855">MRNCTSSRRALRSRLLPVPQCQHQNQHQHQHTARSSFFSGRQYSNKPTPWTEEQATRVYNLGLGATSQMFGFSFAKLDRRPPITFLVESNRKVEALHDSGGEIQLIRNGVSEVAWGFDVENVPESHYMSGAKNFASARHVQLKTLVLETHQKFSTETTLNEEHMNWSFDEIRFQNFRRPVKFLGDPADLTYPLDSALRISGSTVNSLGRPELKVVDNEEAAKSSEPIRNLIVTLEPQYISAALNLLKHRLRWDSTILFIQKGMMIQEMVNRDVFPDPARRPSYMIGTFSHNVSPLKDTTHNVSDPLDYLIEQFVFWDKNDPLNSRLSLTSHSEALLTISPVIRFPEESERRFKERMKNSVYITDLLLSAKKWLNTRLIDYESHRRLRYKVVAYASIVHPMTVMFNCYSKWNAALLKITIPECWHRDHAILLTPRTGSRNPILTAWIDRGVLGSDPDRKHVFQTLLNEAAAIIKHDDPLLDYDTLSTYIAEQVTNQGDNISPMLVKVARGKQTAIEWNTGAIMKRGMDLVSRGIPGIPFPQMHLDVLNLVHLKGRQVVSDIQDRLDEKAKWQQEIYLQQHEQQMRLRDEGALLPSKEDLKLERKLLFQEKRALRHDFGQRERRAAERRRLNPLSASAPDFTAPKIGLAMGNTSLGLDKDRWETPDKERWETGPMKLLREAREMRMKTMPDTPDASTSSGVSEGAEVEKGETAPIKILRKARERRMKAVQDATAAVATASGGVPSGGEEEKVSI</sequence>
<keyword evidence="1" id="KW-0521">NADP</keyword>
<dbReference type="InterPro" id="IPR013328">
    <property type="entry name" value="6PGD_dom2"/>
</dbReference>
<evidence type="ECO:0000256" key="2">
    <source>
        <dbReference type="ARBA" id="ARBA00023002"/>
    </source>
</evidence>
<evidence type="ECO:0000256" key="3">
    <source>
        <dbReference type="SAM" id="MobiDB-lite"/>
    </source>
</evidence>
<dbReference type="PANTHER" id="PTHR43765">
    <property type="entry name" value="2-DEHYDROPANTOATE 2-REDUCTASE-RELATED"/>
    <property type="match status" value="1"/>
</dbReference>
<dbReference type="Pfam" id="PF08546">
    <property type="entry name" value="ApbA_C"/>
    <property type="match status" value="1"/>
</dbReference>